<gene>
    <name evidence="1" type="ORF">SAMN05421874_12881</name>
</gene>
<keyword evidence="2" id="KW-1185">Reference proteome</keyword>
<protein>
    <submittedName>
        <fullName evidence="1">Uncharacterized protein</fullName>
    </submittedName>
</protein>
<name>A0A1G9MLE5_9ACTN</name>
<evidence type="ECO:0000313" key="2">
    <source>
        <dbReference type="Proteomes" id="UP000198683"/>
    </source>
</evidence>
<sequence length="129" mass="14794">MTPKIRPGDRLRITILCEADELKHGDQLFVSLPQPNGVTKFVGEIPLHTEGINVEVLTPEKWPPIEGDIWEDGQDVEWYAVRRHGNREVTLVNTGGNFAVEDLDDMLSIRGPWHLVREGRERKFQEPPF</sequence>
<evidence type="ECO:0000313" key="1">
    <source>
        <dbReference type="EMBL" id="SDL74841.1"/>
    </source>
</evidence>
<accession>A0A1G9MLE5</accession>
<proteinExistence type="predicted"/>
<organism evidence="1 2">
    <name type="scientific">Nonomuraea maritima</name>
    <dbReference type="NCBI Taxonomy" id="683260"/>
    <lineage>
        <taxon>Bacteria</taxon>
        <taxon>Bacillati</taxon>
        <taxon>Actinomycetota</taxon>
        <taxon>Actinomycetes</taxon>
        <taxon>Streptosporangiales</taxon>
        <taxon>Streptosporangiaceae</taxon>
        <taxon>Nonomuraea</taxon>
    </lineage>
</organism>
<dbReference type="AlphaFoldDB" id="A0A1G9MLE5"/>
<dbReference type="Proteomes" id="UP000198683">
    <property type="component" value="Unassembled WGS sequence"/>
</dbReference>
<dbReference type="STRING" id="683260.SAMN05421874_12881"/>
<reference evidence="1 2" key="1">
    <citation type="submission" date="2016-10" db="EMBL/GenBank/DDBJ databases">
        <authorList>
            <person name="de Groot N.N."/>
        </authorList>
    </citation>
    <scope>NUCLEOTIDE SEQUENCE [LARGE SCALE GENOMIC DNA]</scope>
    <source>
        <strain evidence="1 2">CGMCC 4.5681</strain>
    </source>
</reference>
<dbReference type="OrthoDB" id="3533639at2"/>
<dbReference type="RefSeq" id="WP_090772116.1">
    <property type="nucleotide sequence ID" value="NZ_FNFB01000028.1"/>
</dbReference>
<dbReference type="EMBL" id="FNFB01000028">
    <property type="protein sequence ID" value="SDL74841.1"/>
    <property type="molecule type" value="Genomic_DNA"/>
</dbReference>